<feature type="transmembrane region" description="Helical" evidence="1">
    <location>
        <begin position="283"/>
        <end position="303"/>
    </location>
</feature>
<evidence type="ECO:0000313" key="2">
    <source>
        <dbReference type="EMBL" id="RUS88302.1"/>
    </source>
</evidence>
<reference evidence="2 3" key="1">
    <citation type="submission" date="2019-01" db="EMBL/GenBank/DDBJ databases">
        <title>A draft genome assembly of the solar-powered sea slug Elysia chlorotica.</title>
        <authorList>
            <person name="Cai H."/>
            <person name="Li Q."/>
            <person name="Fang X."/>
            <person name="Li J."/>
            <person name="Curtis N.E."/>
            <person name="Altenburger A."/>
            <person name="Shibata T."/>
            <person name="Feng M."/>
            <person name="Maeda T."/>
            <person name="Schwartz J.A."/>
            <person name="Shigenobu S."/>
            <person name="Lundholm N."/>
            <person name="Nishiyama T."/>
            <person name="Yang H."/>
            <person name="Hasebe M."/>
            <person name="Li S."/>
            <person name="Pierce S.K."/>
            <person name="Wang J."/>
        </authorList>
    </citation>
    <scope>NUCLEOTIDE SEQUENCE [LARGE SCALE GENOMIC DNA]</scope>
    <source>
        <strain evidence="2">EC2010</strain>
        <tissue evidence="2">Whole organism of an adult</tissue>
    </source>
</reference>
<feature type="transmembrane region" description="Helical" evidence="1">
    <location>
        <begin position="79"/>
        <end position="101"/>
    </location>
</feature>
<dbReference type="OrthoDB" id="5586934at2759"/>
<dbReference type="AlphaFoldDB" id="A0A433U3A7"/>
<keyword evidence="1" id="KW-0472">Membrane</keyword>
<protein>
    <submittedName>
        <fullName evidence="2">Uncharacterized protein</fullName>
    </submittedName>
</protein>
<comment type="caution">
    <text evidence="2">The sequence shown here is derived from an EMBL/GenBank/DDBJ whole genome shotgun (WGS) entry which is preliminary data.</text>
</comment>
<dbReference type="PANTHER" id="PTHR33802">
    <property type="entry name" value="SI:CH211-161H7.5-RELATED"/>
    <property type="match status" value="1"/>
</dbReference>
<proteinExistence type="predicted"/>
<feature type="transmembrane region" description="Helical" evidence="1">
    <location>
        <begin position="260"/>
        <end position="277"/>
    </location>
</feature>
<feature type="transmembrane region" description="Helical" evidence="1">
    <location>
        <begin position="146"/>
        <end position="169"/>
    </location>
</feature>
<dbReference type="PANTHER" id="PTHR33802:SF1">
    <property type="entry name" value="XK-RELATED PROTEIN"/>
    <property type="match status" value="1"/>
</dbReference>
<keyword evidence="1" id="KW-1133">Transmembrane helix</keyword>
<gene>
    <name evidence="2" type="ORF">EGW08_003940</name>
</gene>
<feature type="transmembrane region" description="Helical" evidence="1">
    <location>
        <begin position="24"/>
        <end position="47"/>
    </location>
</feature>
<feature type="transmembrane region" description="Helical" evidence="1">
    <location>
        <begin position="113"/>
        <end position="140"/>
    </location>
</feature>
<keyword evidence="1" id="KW-0812">Transmembrane</keyword>
<dbReference type="EMBL" id="RQTK01000087">
    <property type="protein sequence ID" value="RUS88302.1"/>
    <property type="molecule type" value="Genomic_DNA"/>
</dbReference>
<feature type="transmembrane region" description="Helical" evidence="1">
    <location>
        <begin position="190"/>
        <end position="218"/>
    </location>
</feature>
<sequence length="340" mass="37005">MTAPKQGTAMKAVNKSLDKVEKKLSGSVVFVVIIISTAVLFAGNLFLTGLAGNPEMSKGLFVRGISEVSREFPLNITPAGFTFAIWGVIYLLQIGWVLYSLGSLCRTTDDGPVYLNPMVLSPAFFLYFNASTLAVTGWLFMWDRLLFSAAFIFLVLVATSLVMTVATGASALARYRSQLIDQGRALDVKVLTVTMVNGVSMYATWTCVATLINLGILLVYKLPTPFNSETASIVCLSILTCLLVLYTVLDSTVLKPYNRFNFAPYATIIWALIGILAENFDFGRISSIISIGLLVGASVVFVAKLVHAVLHLTGADQYEYKQMKFGRVVNAAPEKTEISL</sequence>
<organism evidence="2 3">
    <name type="scientific">Elysia chlorotica</name>
    <name type="common">Eastern emerald elysia</name>
    <name type="synonym">Sea slug</name>
    <dbReference type="NCBI Taxonomy" id="188477"/>
    <lineage>
        <taxon>Eukaryota</taxon>
        <taxon>Metazoa</taxon>
        <taxon>Spiralia</taxon>
        <taxon>Lophotrochozoa</taxon>
        <taxon>Mollusca</taxon>
        <taxon>Gastropoda</taxon>
        <taxon>Heterobranchia</taxon>
        <taxon>Euthyneura</taxon>
        <taxon>Panpulmonata</taxon>
        <taxon>Sacoglossa</taxon>
        <taxon>Placobranchoidea</taxon>
        <taxon>Plakobranchidae</taxon>
        <taxon>Elysia</taxon>
    </lineage>
</organism>
<dbReference type="Proteomes" id="UP000271974">
    <property type="component" value="Unassembled WGS sequence"/>
</dbReference>
<name>A0A433U3A7_ELYCH</name>
<keyword evidence="3" id="KW-1185">Reference proteome</keyword>
<evidence type="ECO:0000256" key="1">
    <source>
        <dbReference type="SAM" id="Phobius"/>
    </source>
</evidence>
<evidence type="ECO:0000313" key="3">
    <source>
        <dbReference type="Proteomes" id="UP000271974"/>
    </source>
</evidence>
<accession>A0A433U3A7</accession>
<feature type="transmembrane region" description="Helical" evidence="1">
    <location>
        <begin position="230"/>
        <end position="248"/>
    </location>
</feature>